<reference evidence="3" key="1">
    <citation type="journal article" date="2020" name="Nature">
        <title>Giant virus diversity and host interactions through global metagenomics.</title>
        <authorList>
            <person name="Schulz F."/>
            <person name="Roux S."/>
            <person name="Paez-Espino D."/>
            <person name="Jungbluth S."/>
            <person name="Walsh D.A."/>
            <person name="Denef V.J."/>
            <person name="McMahon K.D."/>
            <person name="Konstantinidis K.T."/>
            <person name="Eloe-Fadrosh E.A."/>
            <person name="Kyrpides N.C."/>
            <person name="Woyke T."/>
        </authorList>
    </citation>
    <scope>NUCLEOTIDE SEQUENCE</scope>
    <source>
        <strain evidence="3">GVMAG-M-3300023174-46</strain>
    </source>
</reference>
<feature type="transmembrane region" description="Helical" evidence="2">
    <location>
        <begin position="283"/>
        <end position="303"/>
    </location>
</feature>
<feature type="region of interest" description="Disordered" evidence="1">
    <location>
        <begin position="1"/>
        <end position="79"/>
    </location>
</feature>
<protein>
    <submittedName>
        <fullName evidence="3">Uncharacterized protein</fullName>
    </submittedName>
</protein>
<keyword evidence="2" id="KW-0472">Membrane</keyword>
<evidence type="ECO:0000313" key="3">
    <source>
        <dbReference type="EMBL" id="QHT18502.1"/>
    </source>
</evidence>
<accession>A0A6C0DQA7</accession>
<evidence type="ECO:0000256" key="1">
    <source>
        <dbReference type="SAM" id="MobiDB-lite"/>
    </source>
</evidence>
<dbReference type="AlphaFoldDB" id="A0A6C0DQA7"/>
<keyword evidence="2" id="KW-1133">Transmembrane helix</keyword>
<proteinExistence type="predicted"/>
<name>A0A6C0DQA7_9ZZZZ</name>
<dbReference type="EMBL" id="MN739657">
    <property type="protein sequence ID" value="QHT18502.1"/>
    <property type="molecule type" value="Genomic_DNA"/>
</dbReference>
<feature type="compositionally biased region" description="Pro residues" evidence="1">
    <location>
        <begin position="22"/>
        <end position="51"/>
    </location>
</feature>
<organism evidence="3">
    <name type="scientific">viral metagenome</name>
    <dbReference type="NCBI Taxonomy" id="1070528"/>
    <lineage>
        <taxon>unclassified sequences</taxon>
        <taxon>metagenomes</taxon>
        <taxon>organismal metagenomes</taxon>
    </lineage>
</organism>
<evidence type="ECO:0000256" key="2">
    <source>
        <dbReference type="SAM" id="Phobius"/>
    </source>
</evidence>
<feature type="transmembrane region" description="Helical" evidence="2">
    <location>
        <begin position="337"/>
        <end position="356"/>
    </location>
</feature>
<sequence>MGNASSTSRIAPRIPAVEVPVYAPPPPPPVAPPPPPVAVASPTPTPPPPPTTVASLRPPYKKLSHDPDKPYNRPGPFRPPVDWPMPRKYPWQNPNTKITLFARNMPVTTNSTNPKIRSMYIDPGVSSATIDVGVKIPLTPTPSCATILANARSSSNINDFLKYYQTNELISNLKNFRVQVTNAKINKNQTYGDIQMLNTSYVSQAPRVIEYIMSEIPRKQIPILELIETCMKESTDVDYSQYVKKKELVDESKERYESSIKQEEHVSYYEGWFPLFRPMKESMLFWIFGGSLIFILLSIFLFLRMGGVEVQVLFPTKEAPMQYTVSSQGTSTGLASYSGPIYAGLLVGGVLSYFAYKRGSFQ</sequence>
<keyword evidence="2" id="KW-0812">Transmembrane</keyword>